<feature type="region of interest" description="Disordered" evidence="3">
    <location>
        <begin position="1"/>
        <end position="23"/>
    </location>
</feature>
<evidence type="ECO:0000313" key="5">
    <source>
        <dbReference type="Proteomes" id="UP000279859"/>
    </source>
</evidence>
<dbReference type="Proteomes" id="UP000279859">
    <property type="component" value="Unassembled WGS sequence"/>
</dbReference>
<dbReference type="Pfam" id="PF00436">
    <property type="entry name" value="SSB"/>
    <property type="match status" value="1"/>
</dbReference>
<name>A0A3M8L2J7_9MICO</name>
<keyword evidence="5" id="KW-1185">Reference proteome</keyword>
<keyword evidence="1 2" id="KW-0238">DNA-binding</keyword>
<dbReference type="AlphaFoldDB" id="A0A3M8L2J7"/>
<feature type="compositionally biased region" description="Low complexity" evidence="3">
    <location>
        <begin position="143"/>
        <end position="156"/>
    </location>
</feature>
<accession>A0A3M8L2J7</accession>
<evidence type="ECO:0000313" key="4">
    <source>
        <dbReference type="EMBL" id="RNE59129.1"/>
    </source>
</evidence>
<sequence>MTGTSGRPRTSCEHPEPPRESERAMNDMTTVTGVVGTPPKHYVTASGLPITTFRLASGLRRFDKDKKAWVDAGTNWYNVSGFRHLAFNLARSINKGDHVLVTGRLKVRNWEKDDKRGTSMDLEADAVGHDLFWCTTTPVRSAPSPASAAQAAADAAVPDREAEPMPRDPFVDRVTEPRPVAGDGFLPSPGNEMRGLADVDS</sequence>
<protein>
    <submittedName>
        <fullName evidence="4">Single-stranded DNA-binding protein</fullName>
    </submittedName>
</protein>
<evidence type="ECO:0000256" key="2">
    <source>
        <dbReference type="PROSITE-ProRule" id="PRU00252"/>
    </source>
</evidence>
<proteinExistence type="predicted"/>
<dbReference type="CDD" id="cd04496">
    <property type="entry name" value="SSB_OBF"/>
    <property type="match status" value="1"/>
</dbReference>
<organism evidence="4 5">
    <name type="scientific">Cryobacterium tepidiphilum</name>
    <dbReference type="NCBI Taxonomy" id="2486026"/>
    <lineage>
        <taxon>Bacteria</taxon>
        <taxon>Bacillati</taxon>
        <taxon>Actinomycetota</taxon>
        <taxon>Actinomycetes</taxon>
        <taxon>Micrococcales</taxon>
        <taxon>Microbacteriaceae</taxon>
        <taxon>Cryobacterium</taxon>
    </lineage>
</organism>
<feature type="compositionally biased region" description="Basic and acidic residues" evidence="3">
    <location>
        <begin position="157"/>
        <end position="176"/>
    </location>
</feature>
<dbReference type="SUPFAM" id="SSF50249">
    <property type="entry name" value="Nucleic acid-binding proteins"/>
    <property type="match status" value="1"/>
</dbReference>
<gene>
    <name evidence="4" type="ORF">EEJ31_10890</name>
</gene>
<comment type="caution">
    <text evidence="4">The sequence shown here is derived from an EMBL/GenBank/DDBJ whole genome shotgun (WGS) entry which is preliminary data.</text>
</comment>
<dbReference type="GO" id="GO:0003697">
    <property type="term" value="F:single-stranded DNA binding"/>
    <property type="evidence" value="ECO:0007669"/>
    <property type="project" value="InterPro"/>
</dbReference>
<reference evidence="4 5" key="1">
    <citation type="submission" date="2018-11" db="EMBL/GenBank/DDBJ databases">
        <title>Cryobacterium sp. nov., isolated from rhizosphere soil of lettuce.</title>
        <authorList>
            <person name="Wang Y."/>
        </authorList>
    </citation>
    <scope>NUCLEOTIDE SEQUENCE [LARGE SCALE GENOMIC DNA]</scope>
    <source>
        <strain evidence="4 5">NEAU-85</strain>
    </source>
</reference>
<dbReference type="Gene3D" id="2.40.50.140">
    <property type="entry name" value="Nucleic acid-binding proteins"/>
    <property type="match status" value="1"/>
</dbReference>
<dbReference type="EMBL" id="RDSR01000019">
    <property type="protein sequence ID" value="RNE59129.1"/>
    <property type="molecule type" value="Genomic_DNA"/>
</dbReference>
<dbReference type="PROSITE" id="PS50935">
    <property type="entry name" value="SSB"/>
    <property type="match status" value="1"/>
</dbReference>
<evidence type="ECO:0000256" key="3">
    <source>
        <dbReference type="SAM" id="MobiDB-lite"/>
    </source>
</evidence>
<dbReference type="InterPro" id="IPR000424">
    <property type="entry name" value="Primosome_PriB/ssb"/>
</dbReference>
<dbReference type="InterPro" id="IPR012340">
    <property type="entry name" value="NA-bd_OB-fold"/>
</dbReference>
<evidence type="ECO:0000256" key="1">
    <source>
        <dbReference type="ARBA" id="ARBA00023125"/>
    </source>
</evidence>
<feature type="compositionally biased region" description="Basic and acidic residues" evidence="3">
    <location>
        <begin position="10"/>
        <end position="23"/>
    </location>
</feature>
<feature type="region of interest" description="Disordered" evidence="3">
    <location>
        <begin position="143"/>
        <end position="201"/>
    </location>
</feature>